<dbReference type="GeneID" id="40310151"/>
<feature type="chain" id="PRO_5013083540" description="Transmembrane protein" evidence="1">
    <location>
        <begin position="29"/>
        <end position="279"/>
    </location>
</feature>
<name>A0A2A9MH28_BESBE</name>
<evidence type="ECO:0000313" key="3">
    <source>
        <dbReference type="Proteomes" id="UP000224006"/>
    </source>
</evidence>
<keyword evidence="1" id="KW-0732">Signal</keyword>
<keyword evidence="3" id="KW-1185">Reference proteome</keyword>
<organism evidence="2 3">
    <name type="scientific">Besnoitia besnoiti</name>
    <name type="common">Apicomplexan protozoan</name>
    <dbReference type="NCBI Taxonomy" id="94643"/>
    <lineage>
        <taxon>Eukaryota</taxon>
        <taxon>Sar</taxon>
        <taxon>Alveolata</taxon>
        <taxon>Apicomplexa</taxon>
        <taxon>Conoidasida</taxon>
        <taxon>Coccidia</taxon>
        <taxon>Eucoccidiorida</taxon>
        <taxon>Eimeriorina</taxon>
        <taxon>Sarcocystidae</taxon>
        <taxon>Besnoitia</taxon>
    </lineage>
</organism>
<gene>
    <name evidence="2" type="ORF">BESB_052220</name>
</gene>
<evidence type="ECO:0000313" key="2">
    <source>
        <dbReference type="EMBL" id="PFH35571.1"/>
    </source>
</evidence>
<dbReference type="OrthoDB" id="331719at2759"/>
<evidence type="ECO:0000256" key="1">
    <source>
        <dbReference type="SAM" id="SignalP"/>
    </source>
</evidence>
<dbReference type="VEuPathDB" id="ToxoDB:BESB_052220"/>
<comment type="caution">
    <text evidence="2">The sequence shown here is derived from an EMBL/GenBank/DDBJ whole genome shotgun (WGS) entry which is preliminary data.</text>
</comment>
<dbReference type="EMBL" id="NWUJ01000004">
    <property type="protein sequence ID" value="PFH35571.1"/>
    <property type="molecule type" value="Genomic_DNA"/>
</dbReference>
<dbReference type="KEGG" id="bbes:BESB_052220"/>
<evidence type="ECO:0008006" key="4">
    <source>
        <dbReference type="Google" id="ProtNLM"/>
    </source>
</evidence>
<dbReference type="AlphaFoldDB" id="A0A2A9MH28"/>
<dbReference type="Proteomes" id="UP000224006">
    <property type="component" value="Chromosome IV"/>
</dbReference>
<protein>
    <recommendedName>
        <fullName evidence="4">Transmembrane protein</fullName>
    </recommendedName>
</protein>
<accession>A0A2A9MH28</accession>
<feature type="signal peptide" evidence="1">
    <location>
        <begin position="1"/>
        <end position="28"/>
    </location>
</feature>
<sequence>MKSFAWATKALLVGALIHFVQLAALADASDPAGPNGGAPPRRALDIEEVRLRLLESLKDNNLRQLPGAEEALLLHLDDLAGIGGEEAAQANASSPRDAAWRAMAVGFLETVAAGFHLDSHKLPMVCGEVVLALDEIVSYLQTRHQAFRIVRWSEKALQGLRALGRALGNIPAVAAASEMLARKGHVGQDAPDRLTLQRLLRVIEKDISAPLEQFGTIVEREAQTAAPPTARLYQSVSEKLKGVKRAIDACIAFTLLDIYRAGGNSLALDFTRSEANTGA</sequence>
<reference evidence="2 3" key="1">
    <citation type="submission" date="2017-09" db="EMBL/GenBank/DDBJ databases">
        <title>Genome sequencing of Besnoitia besnoiti strain Bb-Ger1.</title>
        <authorList>
            <person name="Schares G."/>
            <person name="Venepally P."/>
            <person name="Lorenzi H.A."/>
        </authorList>
    </citation>
    <scope>NUCLEOTIDE SEQUENCE [LARGE SCALE GENOMIC DNA]</scope>
    <source>
        <strain evidence="2 3">Bb-Ger1</strain>
    </source>
</reference>
<dbReference type="RefSeq" id="XP_029219580.1">
    <property type="nucleotide sequence ID" value="XM_029363657.1"/>
</dbReference>
<proteinExistence type="predicted"/>